<gene>
    <name evidence="1" type="ORF">ABVC42_12985</name>
</gene>
<evidence type="ECO:0000313" key="1">
    <source>
        <dbReference type="EMBL" id="MES5150783.1"/>
    </source>
</evidence>
<proteinExistence type="predicted"/>
<sequence length="55" mass="6813">MDDPFKYYSILMSFIHMHVNRYLAPSKKEEQNIYLSVLEYYRIKEDANKYGKFRK</sequence>
<organism evidence="1 2">
    <name type="scientific">Lactobacillus crispatus</name>
    <dbReference type="NCBI Taxonomy" id="47770"/>
    <lineage>
        <taxon>Bacteria</taxon>
        <taxon>Bacillati</taxon>
        <taxon>Bacillota</taxon>
        <taxon>Bacilli</taxon>
        <taxon>Lactobacillales</taxon>
        <taxon>Lactobacillaceae</taxon>
        <taxon>Lactobacillus</taxon>
    </lineage>
</organism>
<evidence type="ECO:0000313" key="2">
    <source>
        <dbReference type="Proteomes" id="UP001434419"/>
    </source>
</evidence>
<keyword evidence="2" id="KW-1185">Reference proteome</keyword>
<dbReference type="Proteomes" id="UP001434419">
    <property type="component" value="Unassembled WGS sequence"/>
</dbReference>
<reference evidence="1" key="1">
    <citation type="submission" date="2024-06" db="EMBL/GenBank/DDBJ databases">
        <title>Vaginal Lactobacillus fatty acid response mechanisms reveal a metabolite-targeted strategy for bacterial vaginosis treatment.</title>
        <authorList>
            <person name="Zhu M."/>
            <person name="Blainey P.C."/>
            <person name="Bloom S.M."/>
            <person name="Kwon D.S."/>
        </authorList>
    </citation>
    <scope>NUCLEOTIDE SEQUENCE</scope>
    <source>
        <strain evidence="1">194_F1_1</strain>
    </source>
</reference>
<accession>A0ABV2BC17</accession>
<protein>
    <submittedName>
        <fullName evidence="1">Uncharacterized protein</fullName>
    </submittedName>
</protein>
<dbReference type="RefSeq" id="WP_005721556.1">
    <property type="nucleotide sequence ID" value="NZ_CP083389.1"/>
</dbReference>
<dbReference type="EMBL" id="JBETVU010000012">
    <property type="protein sequence ID" value="MES5150783.1"/>
    <property type="molecule type" value="Genomic_DNA"/>
</dbReference>
<name>A0ABV2BC17_9LACO</name>
<comment type="caution">
    <text evidence="1">The sequence shown here is derived from an EMBL/GenBank/DDBJ whole genome shotgun (WGS) entry which is preliminary data.</text>
</comment>